<dbReference type="OrthoDB" id="5037593at2759"/>
<reference evidence="2" key="1">
    <citation type="journal article" date="2017" name="Mycologia">
        <title>Fusarium algeriense, sp. nov., a novel toxigenic crown rot pathogen of durum wheat from Algeria is nested in the Fusarium burgessii species complex.</title>
        <authorList>
            <person name="Laraba I."/>
            <person name="Keddad A."/>
            <person name="Boureghda H."/>
            <person name="Abdallah N."/>
            <person name="Vaughan M.M."/>
            <person name="Proctor R.H."/>
            <person name="Busman M."/>
            <person name="O'Donnell K."/>
        </authorList>
    </citation>
    <scope>NUCLEOTIDE SEQUENCE</scope>
    <source>
        <strain evidence="2">NRRL 25174</strain>
    </source>
</reference>
<feature type="compositionally biased region" description="Polar residues" evidence="1">
    <location>
        <begin position="287"/>
        <end position="304"/>
    </location>
</feature>
<accession>A0A9P5ARY7</accession>
<name>A0A9P5ARY7_9HYPO</name>
<comment type="caution">
    <text evidence="2">The sequence shown here is derived from an EMBL/GenBank/DDBJ whole genome shotgun (WGS) entry which is preliminary data.</text>
</comment>
<feature type="compositionally biased region" description="Basic and acidic residues" evidence="1">
    <location>
        <begin position="232"/>
        <end position="243"/>
    </location>
</feature>
<dbReference type="AlphaFoldDB" id="A0A9P5ARY7"/>
<feature type="region of interest" description="Disordered" evidence="1">
    <location>
        <begin position="1"/>
        <end position="35"/>
    </location>
</feature>
<dbReference type="EMBL" id="PVQB02000084">
    <property type="protein sequence ID" value="KAF4343659.1"/>
    <property type="molecule type" value="Genomic_DNA"/>
</dbReference>
<dbReference type="Proteomes" id="UP000730481">
    <property type="component" value="Unassembled WGS sequence"/>
</dbReference>
<evidence type="ECO:0000313" key="2">
    <source>
        <dbReference type="EMBL" id="KAF4343659.1"/>
    </source>
</evidence>
<feature type="compositionally biased region" description="Polar residues" evidence="1">
    <location>
        <begin position="1"/>
        <end position="21"/>
    </location>
</feature>
<feature type="compositionally biased region" description="Basic and acidic residues" evidence="1">
    <location>
        <begin position="456"/>
        <end position="467"/>
    </location>
</feature>
<protein>
    <submittedName>
        <fullName evidence="2">Uncharacterized protein</fullName>
    </submittedName>
</protein>
<evidence type="ECO:0000313" key="3">
    <source>
        <dbReference type="Proteomes" id="UP000730481"/>
    </source>
</evidence>
<keyword evidence="3" id="KW-1185">Reference proteome</keyword>
<reference evidence="2" key="2">
    <citation type="submission" date="2020-02" db="EMBL/GenBank/DDBJ databases">
        <title>Identification and distribution of gene clusters putatively required for synthesis of sphingolipid metabolism inhibitors in phylogenetically diverse species of the filamentous fungus Fusarium.</title>
        <authorList>
            <person name="Kim H.-S."/>
            <person name="Busman M."/>
            <person name="Brown D.W."/>
            <person name="Divon H."/>
            <person name="Uhlig S."/>
            <person name="Proctor R.H."/>
        </authorList>
    </citation>
    <scope>NUCLEOTIDE SEQUENCE</scope>
    <source>
        <strain evidence="2">NRRL 25174</strain>
    </source>
</reference>
<gene>
    <name evidence="2" type="ORF">FBEOM_2399</name>
</gene>
<organism evidence="2 3">
    <name type="scientific">Fusarium beomiforme</name>
    <dbReference type="NCBI Taxonomy" id="44412"/>
    <lineage>
        <taxon>Eukaryota</taxon>
        <taxon>Fungi</taxon>
        <taxon>Dikarya</taxon>
        <taxon>Ascomycota</taxon>
        <taxon>Pezizomycotina</taxon>
        <taxon>Sordariomycetes</taxon>
        <taxon>Hypocreomycetidae</taxon>
        <taxon>Hypocreales</taxon>
        <taxon>Nectriaceae</taxon>
        <taxon>Fusarium</taxon>
        <taxon>Fusarium burgessii species complex</taxon>
    </lineage>
</organism>
<sequence>MTPQSVEQRSRSQTSRQNVNKSGAERPQTPSQNRREVNDCLGQLERHENITEANMDYMLSLFSEDTRIKVLRADAVDLSMPHYCIPTDERSFIAPVCHKRDENIWSVVFITSSRASFSSPLAIKAVHYEPITSKDRHQELHEKIKWWVGQRFGADVTLKYTSAGGPRTKENCLSGVFAIMGAREFGQHGTIKSRTQDWSGDPVRCLKNALKGRRLKSPAPPTPGSSGLRHRPSLEREGSDADRVGTPTRRGKSKTPGGGKSGKGRSRYTDVNNTFVTAITPNPAIADTNSGPKPPQHSSIQLSQDSIEVVPVPNSKRRRPEQTDPLAFNVKETLEQHKTFATSQGIPQIAILHQETKKCRADCADHNRIVDWKKEDMSKCHGERALRAEEHERIEEAWNTLGAKIAQGEKLYLEDYLPKVTAKLSTIVPAPPIDLLEEDPPRPPEELMRKDFEAKMKPFKEEHEQTGARKRKASDMLQSANKTCSMLEEELRQAEKEGEERAKKMREASDREELAAMLERQEKEREAFKARLEENNRDHNFQER</sequence>
<feature type="region of interest" description="Disordered" evidence="1">
    <location>
        <begin position="456"/>
        <end position="544"/>
    </location>
</feature>
<feature type="compositionally biased region" description="Basic and acidic residues" evidence="1">
    <location>
        <begin position="489"/>
        <end position="544"/>
    </location>
</feature>
<feature type="region of interest" description="Disordered" evidence="1">
    <location>
        <begin position="209"/>
        <end position="268"/>
    </location>
</feature>
<evidence type="ECO:0000256" key="1">
    <source>
        <dbReference type="SAM" id="MobiDB-lite"/>
    </source>
</evidence>
<proteinExistence type="predicted"/>
<feature type="region of interest" description="Disordered" evidence="1">
    <location>
        <begin position="282"/>
        <end position="304"/>
    </location>
</feature>